<feature type="compositionally biased region" description="Polar residues" evidence="2">
    <location>
        <begin position="312"/>
        <end position="325"/>
    </location>
</feature>
<feature type="compositionally biased region" description="Basic and acidic residues" evidence="2">
    <location>
        <begin position="97"/>
        <end position="109"/>
    </location>
</feature>
<feature type="coiled-coil region" evidence="1">
    <location>
        <begin position="1044"/>
        <end position="1092"/>
    </location>
</feature>
<dbReference type="PANTHER" id="PTHR15746">
    <property type="entry name" value="RAB11-RELATED"/>
    <property type="match status" value="1"/>
</dbReference>
<feature type="region of interest" description="Disordered" evidence="2">
    <location>
        <begin position="274"/>
        <end position="354"/>
    </location>
</feature>
<feature type="compositionally biased region" description="Basic and acidic residues" evidence="2">
    <location>
        <begin position="291"/>
        <end position="303"/>
    </location>
</feature>
<gene>
    <name evidence="3" type="ORF">HJC23_003492</name>
</gene>
<feature type="compositionally biased region" description="Basic and acidic residues" evidence="2">
    <location>
        <begin position="160"/>
        <end position="172"/>
    </location>
</feature>
<accession>A0ABD3QS02</accession>
<dbReference type="CDD" id="cd14733">
    <property type="entry name" value="BACK"/>
    <property type="match status" value="1"/>
</dbReference>
<dbReference type="Proteomes" id="UP001516023">
    <property type="component" value="Unassembled WGS sequence"/>
</dbReference>
<proteinExistence type="predicted"/>
<feature type="region of interest" description="Disordered" evidence="2">
    <location>
        <begin position="717"/>
        <end position="736"/>
    </location>
</feature>
<dbReference type="EMBL" id="JABMIG020000015">
    <property type="protein sequence ID" value="KAL3803217.1"/>
    <property type="molecule type" value="Genomic_DNA"/>
</dbReference>
<feature type="region of interest" description="Disordered" evidence="2">
    <location>
        <begin position="411"/>
        <end position="435"/>
    </location>
</feature>
<organism evidence="3 4">
    <name type="scientific">Cyclotella cryptica</name>
    <dbReference type="NCBI Taxonomy" id="29204"/>
    <lineage>
        <taxon>Eukaryota</taxon>
        <taxon>Sar</taxon>
        <taxon>Stramenopiles</taxon>
        <taxon>Ochrophyta</taxon>
        <taxon>Bacillariophyta</taxon>
        <taxon>Coscinodiscophyceae</taxon>
        <taxon>Thalassiosirophycidae</taxon>
        <taxon>Stephanodiscales</taxon>
        <taxon>Stephanodiscaceae</taxon>
        <taxon>Cyclotella</taxon>
    </lineage>
</organism>
<dbReference type="InterPro" id="IPR037789">
    <property type="entry name" value="FIP_classI"/>
</dbReference>
<keyword evidence="4" id="KW-1185">Reference proteome</keyword>
<sequence length="1172" mass="132177">MSNSLADSITSESELLTMSYARDISKAGASSISDESCTEQEREQIATLPKSTFSSFVSPAERKRRQLEKLEAMKKDSDKEHTTAPLVAAAAPDPELDVEKTLNDATDDHSSEEDSDVSDESSEEDSDDSDEDTGSSSSSSTSRISNRSASHNSSASNQDKNAENGKEKRHPEFVVPLVASVAAVSTVDVDNTPETTVPAVEDEDASEIPPESDMQKRKRAAIQGVMKDISLSQVERNRKIQDIIAGNADLESAQVAAPTQAASVQAPVVVPTAAGTTTPGATANVANDTPHTAEHVSEMPRDSRVHKHTRSSARTLAKDSSLSQAETKKKSSKAGWGVAEVPPPRASPYEAPPAATRDMSPLVAVAETSNQTVVTTKSVALDNASRNISYRSAYVTESSYCVPTSTVDASKVSDAKSQQGHPQQRLESNSEQHYKERKQGVFNDHNEEEYEVSAVGSAAAISYETQLYEQKRMELEMQLEQKRKEMEMQMENQRKALELEQQRKIREMELQQQLELEMARQRRLELEQQQREMEFQAEQRRIREEAENRRQAERHRMEMERLRDLERQQSMRQMQQDRERQAQEELDRQREMDMSRAVGNSENASNLSAVAAARNLMSRMNFFRPPRPNSQARSLRFDGVDDEELNWRLDCYASLSDFTIVVHRALPGPFAPDFDVVDRNAIDVVIGTDGSPLIDVYYVHKVMLAVGHNRSELLGRRIRDAESTSREGSPDGHSSDVNVHETVLLEGAADVMGVMLDFCYFPERPVDISVENAVPLLYLAQRYKIRALLSKAEEFVRENLESANAVHFLLDAYLYKLEDVLLRSIDVTASHFDDRIDFDPIYKLPTQLFRRIIASTSLKCDSELLSLVVYSYCGEHHRDEIDVEYFREVTRPKLMPELDSSVALMMLKFYVDLIRKEDENGDVMEVLQDDNLTNRCVSVIAKNWRHEICEPLMIDTEWEGTAALIRRNLPPREPASLHRLLPSQLQNRILERCILAAMDDTQVENGLSDHKSKAIATAPEGHGTNYDNHAVVMDSVKAEPEHARKRQTRESNRTQTELEELQQKAFKLEAELQQKSATLEEYKLELKKFRRVPGIHNFGSISKKEPTVIDKTTCTYSANPDHHFPLHRRGSKPPTQMPKLATEFENLGRENGYIYNDGHGELLPVYYYIGER</sequence>
<evidence type="ECO:0000313" key="3">
    <source>
        <dbReference type="EMBL" id="KAL3803217.1"/>
    </source>
</evidence>
<keyword evidence="1" id="KW-0175">Coiled coil</keyword>
<feature type="compositionally biased region" description="Acidic residues" evidence="2">
    <location>
        <begin position="110"/>
        <end position="133"/>
    </location>
</feature>
<evidence type="ECO:0008006" key="5">
    <source>
        <dbReference type="Google" id="ProtNLM"/>
    </source>
</evidence>
<dbReference type="InterPro" id="IPR011333">
    <property type="entry name" value="SKP1/BTB/POZ_sf"/>
</dbReference>
<feature type="compositionally biased region" description="Basic and acidic residues" evidence="2">
    <location>
        <begin position="67"/>
        <end position="82"/>
    </location>
</feature>
<dbReference type="AlphaFoldDB" id="A0ABD3QS02"/>
<name>A0ABD3QS02_9STRA</name>
<evidence type="ECO:0000256" key="2">
    <source>
        <dbReference type="SAM" id="MobiDB-lite"/>
    </source>
</evidence>
<protein>
    <recommendedName>
        <fullName evidence="5">BTB domain-containing protein</fullName>
    </recommendedName>
</protein>
<comment type="caution">
    <text evidence="3">The sequence shown here is derived from an EMBL/GenBank/DDBJ whole genome shotgun (WGS) entry which is preliminary data.</text>
</comment>
<dbReference type="PANTHER" id="PTHR15746:SF23">
    <property type="entry name" value="RAB11 INTERACTING PROTEIN, ISOFORM A"/>
    <property type="match status" value="1"/>
</dbReference>
<feature type="compositionally biased region" description="Basic and acidic residues" evidence="2">
    <location>
        <begin position="717"/>
        <end position="734"/>
    </location>
</feature>
<dbReference type="Gene3D" id="3.30.710.10">
    <property type="entry name" value="Potassium Channel Kv1.1, Chain A"/>
    <property type="match status" value="1"/>
</dbReference>
<feature type="compositionally biased region" description="Low complexity" evidence="2">
    <location>
        <begin position="134"/>
        <end position="157"/>
    </location>
</feature>
<evidence type="ECO:0000313" key="4">
    <source>
        <dbReference type="Proteomes" id="UP001516023"/>
    </source>
</evidence>
<feature type="compositionally biased region" description="Low complexity" evidence="2">
    <location>
        <begin position="274"/>
        <end position="287"/>
    </location>
</feature>
<feature type="region of interest" description="Disordered" evidence="2">
    <location>
        <begin position="189"/>
        <end position="216"/>
    </location>
</feature>
<feature type="compositionally biased region" description="Basic and acidic residues" evidence="2">
    <location>
        <begin position="568"/>
        <end position="594"/>
    </location>
</feature>
<evidence type="ECO:0000256" key="1">
    <source>
        <dbReference type="SAM" id="Coils"/>
    </source>
</evidence>
<feature type="region of interest" description="Disordered" evidence="2">
    <location>
        <begin position="26"/>
        <end position="173"/>
    </location>
</feature>
<feature type="region of interest" description="Disordered" evidence="2">
    <location>
        <begin position="568"/>
        <end position="605"/>
    </location>
</feature>
<reference evidence="3 4" key="1">
    <citation type="journal article" date="2020" name="G3 (Bethesda)">
        <title>Improved Reference Genome for Cyclotella cryptica CCMP332, a Model for Cell Wall Morphogenesis, Salinity Adaptation, and Lipid Production in Diatoms (Bacillariophyta).</title>
        <authorList>
            <person name="Roberts W.R."/>
            <person name="Downey K.M."/>
            <person name="Ruck E.C."/>
            <person name="Traller J.C."/>
            <person name="Alverson A.J."/>
        </authorList>
    </citation>
    <scope>NUCLEOTIDE SEQUENCE [LARGE SCALE GENOMIC DNA]</scope>
    <source>
        <strain evidence="3 4">CCMP332</strain>
    </source>
</reference>
<feature type="compositionally biased region" description="Polar residues" evidence="2">
    <location>
        <begin position="415"/>
        <end position="427"/>
    </location>
</feature>